<dbReference type="InterPro" id="IPR007065">
    <property type="entry name" value="HPP"/>
</dbReference>
<proteinExistence type="predicted"/>
<feature type="transmembrane region" description="Helical" evidence="2">
    <location>
        <begin position="74"/>
        <end position="93"/>
    </location>
</feature>
<sequence>MYKFFSKLPPLLARGNSRILFLLAGLGALCGIITSMVLTGIVVPAALPAIVAPIGASSVLVFALPASPLAGPRAVILGNVISAAIGVAVSVVIENQMLGAGIAVGLAIMGMSATRSLHPPGGAAALTAVLLHPSSAGVGAAVLFPFVPVGLNSLLLVCVGIAFHRLDGRSYPHKAVPATQQAEQAAGLHRDDVLAALHKTNETFDIELEDLERLLVLAELHAQERQTIVQKPAFPSKPASRALRPATPRPSAA</sequence>
<protein>
    <submittedName>
        <fullName evidence="4">Signal transduction protein with CBS</fullName>
    </submittedName>
</protein>
<evidence type="ECO:0000256" key="1">
    <source>
        <dbReference type="SAM" id="MobiDB-lite"/>
    </source>
</evidence>
<evidence type="ECO:0000313" key="5">
    <source>
        <dbReference type="EMBL" id="GEN02956.1"/>
    </source>
</evidence>
<accession>A0A6N3T1B0</accession>
<dbReference type="EMBL" id="BJXQ01000004">
    <property type="protein sequence ID" value="GEN02956.1"/>
    <property type="molecule type" value="Genomic_DNA"/>
</dbReference>
<evidence type="ECO:0000259" key="3">
    <source>
        <dbReference type="Pfam" id="PF04982"/>
    </source>
</evidence>
<keyword evidence="2" id="KW-1133">Transmembrane helix</keyword>
<evidence type="ECO:0000313" key="4">
    <source>
        <dbReference type="EMBL" id="GAN63571.1"/>
    </source>
</evidence>
<feature type="transmembrane region" description="Helical" evidence="2">
    <location>
        <begin position="50"/>
        <end position="68"/>
    </location>
</feature>
<evidence type="ECO:0000313" key="6">
    <source>
        <dbReference type="Proteomes" id="UP000032673"/>
    </source>
</evidence>
<feature type="region of interest" description="Disordered" evidence="1">
    <location>
        <begin position="228"/>
        <end position="253"/>
    </location>
</feature>
<reference evidence="5 7" key="2">
    <citation type="submission" date="2019-07" db="EMBL/GenBank/DDBJ databases">
        <title>Whole genome shotgun sequence of Acetobacter indonesiensis NBRC 16471.</title>
        <authorList>
            <person name="Hosoyama A."/>
            <person name="Uohara A."/>
            <person name="Ohji S."/>
            <person name="Ichikawa N."/>
        </authorList>
    </citation>
    <scope>NUCLEOTIDE SEQUENCE [LARGE SCALE GENOMIC DNA]</scope>
    <source>
        <strain evidence="5 7">NBRC 16471</strain>
    </source>
</reference>
<comment type="caution">
    <text evidence="5">The sequence shown here is derived from an EMBL/GenBank/DDBJ whole genome shotgun (WGS) entry which is preliminary data.</text>
</comment>
<dbReference type="RefSeq" id="WP_084593563.1">
    <property type="nucleotide sequence ID" value="NZ_BAMW01000030.1"/>
</dbReference>
<feature type="transmembrane region" description="Helical" evidence="2">
    <location>
        <begin position="100"/>
        <end position="118"/>
    </location>
</feature>
<dbReference type="PANTHER" id="PTHR33741">
    <property type="entry name" value="TRANSMEMBRANE PROTEIN DDB_G0269096-RELATED"/>
    <property type="match status" value="1"/>
</dbReference>
<reference evidence="4 6" key="1">
    <citation type="submission" date="2012-11" db="EMBL/GenBank/DDBJ databases">
        <title>Whole genome sequence of Acetobacter indonesiensis 5H-1.</title>
        <authorList>
            <person name="Azuma Y."/>
            <person name="Higashiura N."/>
            <person name="Hirakawa H."/>
            <person name="Matsushita K."/>
        </authorList>
    </citation>
    <scope>NUCLEOTIDE SEQUENCE [LARGE SCALE GENOMIC DNA]</scope>
    <source>
        <strain evidence="4 6">5H-1</strain>
    </source>
</reference>
<dbReference type="EMBL" id="BAMW01000030">
    <property type="protein sequence ID" value="GAN63571.1"/>
    <property type="molecule type" value="Genomic_DNA"/>
</dbReference>
<dbReference type="PANTHER" id="PTHR33741:SF5">
    <property type="entry name" value="TRANSMEMBRANE PROTEIN DDB_G0269096-RELATED"/>
    <property type="match status" value="1"/>
</dbReference>
<evidence type="ECO:0000256" key="2">
    <source>
        <dbReference type="SAM" id="Phobius"/>
    </source>
</evidence>
<dbReference type="Proteomes" id="UP000032673">
    <property type="component" value="Unassembled WGS sequence"/>
</dbReference>
<feature type="domain" description="HPP transmembrane region" evidence="3">
    <location>
        <begin position="21"/>
        <end position="172"/>
    </location>
</feature>
<name>A0A6N3T1B0_9PROT</name>
<dbReference type="Proteomes" id="UP000321104">
    <property type="component" value="Unassembled WGS sequence"/>
</dbReference>
<keyword evidence="2" id="KW-0812">Transmembrane</keyword>
<dbReference type="InterPro" id="IPR058581">
    <property type="entry name" value="TM_HPP"/>
</dbReference>
<dbReference type="AlphaFoldDB" id="A0A6N3T1B0"/>
<organism evidence="5 7">
    <name type="scientific">Acetobacter indonesiensis</name>
    <dbReference type="NCBI Taxonomy" id="104101"/>
    <lineage>
        <taxon>Bacteria</taxon>
        <taxon>Pseudomonadati</taxon>
        <taxon>Pseudomonadota</taxon>
        <taxon>Alphaproteobacteria</taxon>
        <taxon>Acetobacterales</taxon>
        <taxon>Acetobacteraceae</taxon>
        <taxon>Acetobacter</taxon>
    </lineage>
</organism>
<evidence type="ECO:0000313" key="7">
    <source>
        <dbReference type="Proteomes" id="UP000321104"/>
    </source>
</evidence>
<feature type="transmembrane region" description="Helical" evidence="2">
    <location>
        <begin position="20"/>
        <end position="43"/>
    </location>
</feature>
<keyword evidence="6" id="KW-1185">Reference proteome</keyword>
<dbReference type="Pfam" id="PF04982">
    <property type="entry name" value="TM_HPP"/>
    <property type="match status" value="1"/>
</dbReference>
<keyword evidence="2" id="KW-0472">Membrane</keyword>
<gene>
    <name evidence="4" type="ORF">Abin_030_114</name>
    <name evidence="5" type="ORF">AIN02nite_09810</name>
</gene>
<feature type="transmembrane region" description="Helical" evidence="2">
    <location>
        <begin position="138"/>
        <end position="163"/>
    </location>
</feature>